<evidence type="ECO:0000313" key="2">
    <source>
        <dbReference type="Proteomes" id="UP000182284"/>
    </source>
</evidence>
<dbReference type="OrthoDB" id="7875932at2"/>
<dbReference type="EMBL" id="FNBL01000001">
    <property type="protein sequence ID" value="SDE88301.1"/>
    <property type="molecule type" value="Genomic_DNA"/>
</dbReference>
<accession>A0A1G7GJM4</accession>
<name>A0A1G7GJM4_9RHOB</name>
<organism evidence="1 2">
    <name type="scientific">Celeribacter baekdonensis</name>
    <dbReference type="NCBI Taxonomy" id="875171"/>
    <lineage>
        <taxon>Bacteria</taxon>
        <taxon>Pseudomonadati</taxon>
        <taxon>Pseudomonadota</taxon>
        <taxon>Alphaproteobacteria</taxon>
        <taxon>Rhodobacterales</taxon>
        <taxon>Roseobacteraceae</taxon>
        <taxon>Celeribacter</taxon>
    </lineage>
</organism>
<gene>
    <name evidence="1" type="ORF">SAMN04488117_101594</name>
</gene>
<evidence type="ECO:0000313" key="1">
    <source>
        <dbReference type="EMBL" id="SDE88301.1"/>
    </source>
</evidence>
<sequence>MTINLSTLMSEAWKIIRRFRGNGEPLRDLLSRALKSVWWRAKRDAAIAAAAAARKARDLAERARPAAVIFADILSLENKSRLGVDGIHRLSALRAAYRTALANERNAA</sequence>
<protein>
    <submittedName>
        <fullName evidence="1">Uncharacterized protein</fullName>
    </submittedName>
</protein>
<reference evidence="1 2" key="1">
    <citation type="submission" date="2016-10" db="EMBL/GenBank/DDBJ databases">
        <authorList>
            <person name="de Groot N.N."/>
        </authorList>
    </citation>
    <scope>NUCLEOTIDE SEQUENCE [LARGE SCALE GENOMIC DNA]</scope>
    <source>
        <strain evidence="1 2">DSM 27375</strain>
    </source>
</reference>
<dbReference type="AlphaFoldDB" id="A0A1G7GJM4"/>
<dbReference type="RefSeq" id="WP_074640860.1">
    <property type="nucleotide sequence ID" value="NZ_FNBL01000001.1"/>
</dbReference>
<dbReference type="Proteomes" id="UP000182284">
    <property type="component" value="Unassembled WGS sequence"/>
</dbReference>
<proteinExistence type="predicted"/>